<dbReference type="NCBIfam" id="NF040785">
    <property type="entry name" value="CD3324_fam"/>
    <property type="match status" value="1"/>
</dbReference>
<dbReference type="PANTHER" id="PTHR37812">
    <property type="entry name" value="MU-LIKE PROPHAGE FLUMU PROTEIN C"/>
    <property type="match status" value="1"/>
</dbReference>
<dbReference type="AlphaFoldDB" id="A0A937FBR5"/>
<organism evidence="1 2">
    <name type="scientific">Clostridium paridis</name>
    <dbReference type="NCBI Taxonomy" id="2803863"/>
    <lineage>
        <taxon>Bacteria</taxon>
        <taxon>Bacillati</taxon>
        <taxon>Bacillota</taxon>
        <taxon>Clostridia</taxon>
        <taxon>Eubacteriales</taxon>
        <taxon>Clostridiaceae</taxon>
        <taxon>Clostridium</taxon>
    </lineage>
</organism>
<dbReference type="InterPro" id="IPR052411">
    <property type="entry name" value="c-mor_Regulatory_Protein"/>
</dbReference>
<dbReference type="RefSeq" id="WP_202765766.1">
    <property type="nucleotide sequence ID" value="NZ_JAESWA010000004.1"/>
</dbReference>
<proteinExistence type="predicted"/>
<keyword evidence="2" id="KW-1185">Reference proteome</keyword>
<accession>A0A937FBR5</accession>
<dbReference type="SUPFAM" id="SSF46689">
    <property type="entry name" value="Homeodomain-like"/>
    <property type="match status" value="1"/>
</dbReference>
<dbReference type="PANTHER" id="PTHR37812:SF1">
    <property type="entry name" value="MU-LIKE PROPHAGE FLUMU PROTEIN C"/>
    <property type="match status" value="1"/>
</dbReference>
<dbReference type="Proteomes" id="UP000623681">
    <property type="component" value="Unassembled WGS sequence"/>
</dbReference>
<dbReference type="EMBL" id="JAESWA010000004">
    <property type="protein sequence ID" value="MBL4930383.1"/>
    <property type="molecule type" value="Genomic_DNA"/>
</dbReference>
<sequence>MRYIKAETILPVDLVKEIQKYVQGGYIYIPSEAEKRKRWGENSGTRAYIQCRNEEIFMKYRSGYKIKELSEEFFLSVESIKKIIYSKK</sequence>
<evidence type="ECO:0000313" key="1">
    <source>
        <dbReference type="EMBL" id="MBL4930383.1"/>
    </source>
</evidence>
<gene>
    <name evidence="1" type="ORF">JK634_00965</name>
</gene>
<comment type="caution">
    <text evidence="1">The sequence shown here is derived from an EMBL/GenBank/DDBJ whole genome shotgun (WGS) entry which is preliminary data.</text>
</comment>
<reference evidence="1" key="1">
    <citation type="submission" date="2021-01" db="EMBL/GenBank/DDBJ databases">
        <title>Genome public.</title>
        <authorList>
            <person name="Liu C."/>
            <person name="Sun Q."/>
        </authorList>
    </citation>
    <scope>NUCLEOTIDE SEQUENCE</scope>
    <source>
        <strain evidence="1">YIM B02565</strain>
    </source>
</reference>
<evidence type="ECO:0008006" key="3">
    <source>
        <dbReference type="Google" id="ProtNLM"/>
    </source>
</evidence>
<dbReference type="InterPro" id="IPR009057">
    <property type="entry name" value="Homeodomain-like_sf"/>
</dbReference>
<protein>
    <recommendedName>
        <fullName evidence="3">Mor transcription activator domain-containing protein</fullName>
    </recommendedName>
</protein>
<name>A0A937FBR5_9CLOT</name>
<dbReference type="InterPro" id="IPR049739">
    <property type="entry name" value="YraL-like"/>
</dbReference>
<evidence type="ECO:0000313" key="2">
    <source>
        <dbReference type="Proteomes" id="UP000623681"/>
    </source>
</evidence>